<dbReference type="Proteomes" id="UP001589896">
    <property type="component" value="Unassembled WGS sequence"/>
</dbReference>
<organism evidence="2 3">
    <name type="scientific">Lysobacter korlensis</name>
    <dbReference type="NCBI Taxonomy" id="553636"/>
    <lineage>
        <taxon>Bacteria</taxon>
        <taxon>Pseudomonadati</taxon>
        <taxon>Pseudomonadota</taxon>
        <taxon>Gammaproteobacteria</taxon>
        <taxon>Lysobacterales</taxon>
        <taxon>Lysobacteraceae</taxon>
        <taxon>Lysobacter</taxon>
    </lineage>
</organism>
<evidence type="ECO:0000259" key="1">
    <source>
        <dbReference type="Pfam" id="PF25355"/>
    </source>
</evidence>
<proteinExistence type="predicted"/>
<dbReference type="EMBL" id="JBHLTG010000006">
    <property type="protein sequence ID" value="MFC0680840.1"/>
    <property type="molecule type" value="Genomic_DNA"/>
</dbReference>
<gene>
    <name evidence="2" type="ORF">ACFFGH_23665</name>
</gene>
<dbReference type="InterPro" id="IPR057204">
    <property type="entry name" value="DUF7882"/>
</dbReference>
<dbReference type="RefSeq" id="WP_386672932.1">
    <property type="nucleotide sequence ID" value="NZ_JBHLTG010000006.1"/>
</dbReference>
<feature type="domain" description="DUF7882" evidence="1">
    <location>
        <begin position="1"/>
        <end position="96"/>
    </location>
</feature>
<name>A0ABV6RV29_9GAMM</name>
<keyword evidence="3" id="KW-1185">Reference proteome</keyword>
<reference evidence="2 3" key="1">
    <citation type="submission" date="2024-09" db="EMBL/GenBank/DDBJ databases">
        <authorList>
            <person name="Sun Q."/>
            <person name="Mori K."/>
        </authorList>
    </citation>
    <scope>NUCLEOTIDE SEQUENCE [LARGE SCALE GENOMIC DNA]</scope>
    <source>
        <strain evidence="2 3">KCTC 23076</strain>
    </source>
</reference>
<comment type="caution">
    <text evidence="2">The sequence shown here is derived from an EMBL/GenBank/DDBJ whole genome shotgun (WGS) entry which is preliminary data.</text>
</comment>
<evidence type="ECO:0000313" key="3">
    <source>
        <dbReference type="Proteomes" id="UP001589896"/>
    </source>
</evidence>
<accession>A0ABV6RV29</accession>
<dbReference type="Pfam" id="PF25355">
    <property type="entry name" value="DUF7882"/>
    <property type="match status" value="1"/>
</dbReference>
<evidence type="ECO:0000313" key="2">
    <source>
        <dbReference type="EMBL" id="MFC0680840.1"/>
    </source>
</evidence>
<protein>
    <recommendedName>
        <fullName evidence="1">DUF7882 domain-containing protein</fullName>
    </recommendedName>
</protein>
<sequence length="99" mass="11546">MGALLYGDRQRRFEIDDRTLAHLQLVIAAKLRRRESFFFSFRDENEAVGRVSIWMSPMVPLHFKYYGSRQPVINRRWVEVLHDAANSAAGLIVLEEPVD</sequence>